<gene>
    <name evidence="2" type="ORF">L873DRAFT_1802497</name>
</gene>
<evidence type="ECO:0000313" key="3">
    <source>
        <dbReference type="Proteomes" id="UP000276215"/>
    </source>
</evidence>
<proteinExistence type="predicted"/>
<sequence length="682" mass="76678">MDDNTGTSKMRGELAELPVNKVLSPTAPAFLFRFPKEGGRVREEDEKVIVSSDAKRKSQIFSFNPETREWMEDVPDAEVNGEGGKEVKGVKEEKGKKYERDYEYDYDYEDDGEEEGEDENEEADDGEGDGEVKQEVKQEEGEEGQEERESEKKLVTEDDLDLAELLTEGETDDLYQDPSAITTVNVNNHPLNSIIVPNFWDPKEEHDGNTRNLASEMWTASYDPAQWQNGESTSRQGSGAWNQNSFHHSGANLSGFQQQQQQPPDANSRAMVRYSGSQRPSFSGTPGHIHPLPIGPRKVRPGLGPRPLYSEAHNPGDRRFSGDSQGYSQAPYPGSYTGTEMVPYHANFNSSHSSPSGPYPVYPQDMSQTYGMHNDMGQGNRYPNFPGQYGSELGDSKLLLIPELVYPERHEPDVPHVPQLTISHYTDNGPISDDDDYSESDSAKKMENGKPNLISRGVFLRGVPRSVSLPEIIRNIRGGQIDQISVQDRQGPLMDINIFFTSGKAAKAYVNYATDHGGIFWHSHRSPTEAILIPSRDPGFLNMDEETAKAVEKNFTRCVCISKIPVRVNELQLRTDIQSQTRRFKIDYEAFEFRYVDSTKGRTVAADIKFSSVKICMASIEALKGKDVYKKCVFTPIRDECAGPLSELEGKWRSEYEWCKSQGIFRDQRFPITISKVINGLD</sequence>
<feature type="compositionally biased region" description="Basic and acidic residues" evidence="1">
    <location>
        <begin position="147"/>
        <end position="156"/>
    </location>
</feature>
<feature type="compositionally biased region" description="Polar residues" evidence="1">
    <location>
        <begin position="275"/>
        <end position="284"/>
    </location>
</feature>
<feature type="compositionally biased region" description="Basic and acidic residues" evidence="1">
    <location>
        <begin position="83"/>
        <end position="103"/>
    </location>
</feature>
<organism evidence="2 3">
    <name type="scientific">Choiromyces venosus 120613-1</name>
    <dbReference type="NCBI Taxonomy" id="1336337"/>
    <lineage>
        <taxon>Eukaryota</taxon>
        <taxon>Fungi</taxon>
        <taxon>Dikarya</taxon>
        <taxon>Ascomycota</taxon>
        <taxon>Pezizomycotina</taxon>
        <taxon>Pezizomycetes</taxon>
        <taxon>Pezizales</taxon>
        <taxon>Tuberaceae</taxon>
        <taxon>Choiromyces</taxon>
    </lineage>
</organism>
<protein>
    <submittedName>
        <fullName evidence="2">Uncharacterized protein</fullName>
    </submittedName>
</protein>
<dbReference type="AlphaFoldDB" id="A0A3N4K812"/>
<evidence type="ECO:0000313" key="2">
    <source>
        <dbReference type="EMBL" id="RPB02085.1"/>
    </source>
</evidence>
<dbReference type="STRING" id="1336337.A0A3N4K812"/>
<feature type="compositionally biased region" description="Basic and acidic residues" evidence="1">
    <location>
        <begin position="130"/>
        <end position="139"/>
    </location>
</feature>
<feature type="region of interest" description="Disordered" evidence="1">
    <location>
        <begin position="421"/>
        <end position="448"/>
    </location>
</feature>
<evidence type="ECO:0000256" key="1">
    <source>
        <dbReference type="SAM" id="MobiDB-lite"/>
    </source>
</evidence>
<dbReference type="Proteomes" id="UP000276215">
    <property type="component" value="Unassembled WGS sequence"/>
</dbReference>
<feature type="compositionally biased region" description="Acidic residues" evidence="1">
    <location>
        <begin position="104"/>
        <end position="129"/>
    </location>
</feature>
<reference evidence="2 3" key="1">
    <citation type="journal article" date="2018" name="Nat. Ecol. Evol.">
        <title>Pezizomycetes genomes reveal the molecular basis of ectomycorrhizal truffle lifestyle.</title>
        <authorList>
            <person name="Murat C."/>
            <person name="Payen T."/>
            <person name="Noel B."/>
            <person name="Kuo A."/>
            <person name="Morin E."/>
            <person name="Chen J."/>
            <person name="Kohler A."/>
            <person name="Krizsan K."/>
            <person name="Balestrini R."/>
            <person name="Da Silva C."/>
            <person name="Montanini B."/>
            <person name="Hainaut M."/>
            <person name="Levati E."/>
            <person name="Barry K.W."/>
            <person name="Belfiori B."/>
            <person name="Cichocki N."/>
            <person name="Clum A."/>
            <person name="Dockter R.B."/>
            <person name="Fauchery L."/>
            <person name="Guy J."/>
            <person name="Iotti M."/>
            <person name="Le Tacon F."/>
            <person name="Lindquist E.A."/>
            <person name="Lipzen A."/>
            <person name="Malagnac F."/>
            <person name="Mello A."/>
            <person name="Molinier V."/>
            <person name="Miyauchi S."/>
            <person name="Poulain J."/>
            <person name="Riccioni C."/>
            <person name="Rubini A."/>
            <person name="Sitrit Y."/>
            <person name="Splivallo R."/>
            <person name="Traeger S."/>
            <person name="Wang M."/>
            <person name="Zifcakova L."/>
            <person name="Wipf D."/>
            <person name="Zambonelli A."/>
            <person name="Paolocci F."/>
            <person name="Nowrousian M."/>
            <person name="Ottonello S."/>
            <person name="Baldrian P."/>
            <person name="Spatafora J.W."/>
            <person name="Henrissat B."/>
            <person name="Nagy L.G."/>
            <person name="Aury J.M."/>
            <person name="Wincker P."/>
            <person name="Grigoriev I.V."/>
            <person name="Bonfante P."/>
            <person name="Martin F.M."/>
        </authorList>
    </citation>
    <scope>NUCLEOTIDE SEQUENCE [LARGE SCALE GENOMIC DNA]</scope>
    <source>
        <strain evidence="2 3">120613-1</strain>
    </source>
</reference>
<name>A0A3N4K812_9PEZI</name>
<accession>A0A3N4K812</accession>
<feature type="region of interest" description="Disordered" evidence="1">
    <location>
        <begin position="226"/>
        <end position="334"/>
    </location>
</feature>
<keyword evidence="3" id="KW-1185">Reference proteome</keyword>
<feature type="region of interest" description="Disordered" evidence="1">
    <location>
        <begin position="64"/>
        <end position="158"/>
    </location>
</feature>
<feature type="compositionally biased region" description="Polar residues" evidence="1">
    <location>
        <begin position="226"/>
        <end position="256"/>
    </location>
</feature>
<dbReference type="EMBL" id="ML120369">
    <property type="protein sequence ID" value="RPB02085.1"/>
    <property type="molecule type" value="Genomic_DNA"/>
</dbReference>
<dbReference type="OrthoDB" id="5419200at2759"/>